<dbReference type="RefSeq" id="WP_189570156.1">
    <property type="nucleotide sequence ID" value="NZ_BMXI01000009.1"/>
</dbReference>
<dbReference type="EMBL" id="BMXI01000009">
    <property type="protein sequence ID" value="GHC55927.1"/>
    <property type="molecule type" value="Genomic_DNA"/>
</dbReference>
<protein>
    <submittedName>
        <fullName evidence="1">Uncharacterized protein</fullName>
    </submittedName>
</protein>
<accession>A0A918TNU4</accession>
<evidence type="ECO:0000313" key="2">
    <source>
        <dbReference type="Proteomes" id="UP000644507"/>
    </source>
</evidence>
<proteinExistence type="predicted"/>
<dbReference type="Proteomes" id="UP000644507">
    <property type="component" value="Unassembled WGS sequence"/>
</dbReference>
<gene>
    <name evidence="1" type="ORF">GCM10007100_23480</name>
</gene>
<name>A0A918TNU4_9BACT</name>
<reference evidence="1" key="2">
    <citation type="submission" date="2020-09" db="EMBL/GenBank/DDBJ databases">
        <authorList>
            <person name="Sun Q."/>
            <person name="Kim S."/>
        </authorList>
    </citation>
    <scope>NUCLEOTIDE SEQUENCE</scope>
    <source>
        <strain evidence="1">KCTC 12988</strain>
    </source>
</reference>
<comment type="caution">
    <text evidence="1">The sequence shown here is derived from an EMBL/GenBank/DDBJ whole genome shotgun (WGS) entry which is preliminary data.</text>
</comment>
<organism evidence="1 2">
    <name type="scientific">Roseibacillus persicicus</name>
    <dbReference type="NCBI Taxonomy" id="454148"/>
    <lineage>
        <taxon>Bacteria</taxon>
        <taxon>Pseudomonadati</taxon>
        <taxon>Verrucomicrobiota</taxon>
        <taxon>Verrucomicrobiia</taxon>
        <taxon>Verrucomicrobiales</taxon>
        <taxon>Verrucomicrobiaceae</taxon>
        <taxon>Roseibacillus</taxon>
    </lineage>
</organism>
<evidence type="ECO:0000313" key="1">
    <source>
        <dbReference type="EMBL" id="GHC55927.1"/>
    </source>
</evidence>
<dbReference type="AlphaFoldDB" id="A0A918TNU4"/>
<sequence length="222" mass="24918">MKKTTGDGNNVAEEEEKGLPVDDAFWIYFTDEESQSFLRNFLRKTFPRLTEEDIEDVVADIKLKYAKSGARRHEVLGFSVLACLARRAAIDYVRRLNRKRAGGGVFHDSIEDSEGILNLAADPIVDQNRLDRLEEFSNLLGLAKPQCNGKPLMVVNALQRWLQGGCSSDYWTDFLLPEEVEEFMKLKKGVSLAGKASPAFCAVKKILREILEKKGMSEDSAA</sequence>
<keyword evidence="2" id="KW-1185">Reference proteome</keyword>
<reference evidence="1" key="1">
    <citation type="journal article" date="2014" name="Int. J. Syst. Evol. Microbiol.">
        <title>Complete genome sequence of Corynebacterium casei LMG S-19264T (=DSM 44701T), isolated from a smear-ripened cheese.</title>
        <authorList>
            <consortium name="US DOE Joint Genome Institute (JGI-PGF)"/>
            <person name="Walter F."/>
            <person name="Albersmeier A."/>
            <person name="Kalinowski J."/>
            <person name="Ruckert C."/>
        </authorList>
    </citation>
    <scope>NUCLEOTIDE SEQUENCE</scope>
    <source>
        <strain evidence="1">KCTC 12988</strain>
    </source>
</reference>